<organism evidence="2">
    <name type="scientific">marine sediment metagenome</name>
    <dbReference type="NCBI Taxonomy" id="412755"/>
    <lineage>
        <taxon>unclassified sequences</taxon>
        <taxon>metagenomes</taxon>
        <taxon>ecological metagenomes</taxon>
    </lineage>
</organism>
<dbReference type="AlphaFoldDB" id="A0A0F9QCM4"/>
<accession>A0A0F9QCM4</accession>
<protein>
    <submittedName>
        <fullName evidence="2">Uncharacterized protein</fullName>
    </submittedName>
</protein>
<proteinExistence type="predicted"/>
<evidence type="ECO:0000313" key="2">
    <source>
        <dbReference type="EMBL" id="KKN40284.1"/>
    </source>
</evidence>
<gene>
    <name evidence="2" type="ORF">LCGC14_0734940</name>
</gene>
<reference evidence="2" key="1">
    <citation type="journal article" date="2015" name="Nature">
        <title>Complex archaea that bridge the gap between prokaryotes and eukaryotes.</title>
        <authorList>
            <person name="Spang A."/>
            <person name="Saw J.H."/>
            <person name="Jorgensen S.L."/>
            <person name="Zaremba-Niedzwiedzka K."/>
            <person name="Martijn J."/>
            <person name="Lind A.E."/>
            <person name="van Eijk R."/>
            <person name="Schleper C."/>
            <person name="Guy L."/>
            <person name="Ettema T.J."/>
        </authorList>
    </citation>
    <scope>NUCLEOTIDE SEQUENCE</scope>
</reference>
<feature type="region of interest" description="Disordered" evidence="1">
    <location>
        <begin position="129"/>
        <end position="163"/>
    </location>
</feature>
<feature type="compositionally biased region" description="Acidic residues" evidence="1">
    <location>
        <begin position="153"/>
        <end position="163"/>
    </location>
</feature>
<evidence type="ECO:0000256" key="1">
    <source>
        <dbReference type="SAM" id="MobiDB-lite"/>
    </source>
</evidence>
<sequence>MADTFVLTLTPDAAWLIRGMIRPGMEIDWPMEAPQAKLDTIMRDLRRKINTTILRMLDEDLKTVGIDCTEAEAWLIDSSVNFDGPGGVGYNLLVQLFRGFWYLDIGQHIAGTSEIVDDPHAKWSNETLKGIKKDDETPLTPDSPGQPTGWAELLDEDPPLAIP</sequence>
<comment type="caution">
    <text evidence="2">The sequence shown here is derived from an EMBL/GenBank/DDBJ whole genome shotgun (WGS) entry which is preliminary data.</text>
</comment>
<dbReference type="EMBL" id="LAZR01001713">
    <property type="protein sequence ID" value="KKN40284.1"/>
    <property type="molecule type" value="Genomic_DNA"/>
</dbReference>
<name>A0A0F9QCM4_9ZZZZ</name>